<dbReference type="Proteomes" id="UP001651158">
    <property type="component" value="Unassembled WGS sequence"/>
</dbReference>
<evidence type="ECO:0000259" key="4">
    <source>
        <dbReference type="PROSITE" id="PS51151"/>
    </source>
</evidence>
<evidence type="ECO:0000256" key="2">
    <source>
        <dbReference type="RuleBase" id="RU361272"/>
    </source>
</evidence>
<keyword evidence="6" id="KW-1185">Reference proteome</keyword>
<organism evidence="5 6">
    <name type="scientific">Taenia crassiceps</name>
    <dbReference type="NCBI Taxonomy" id="6207"/>
    <lineage>
        <taxon>Eukaryota</taxon>
        <taxon>Metazoa</taxon>
        <taxon>Spiralia</taxon>
        <taxon>Lophotrochozoa</taxon>
        <taxon>Platyhelminthes</taxon>
        <taxon>Cestoda</taxon>
        <taxon>Eucestoda</taxon>
        <taxon>Cyclophyllidea</taxon>
        <taxon>Taeniidae</taxon>
        <taxon>Taenia</taxon>
    </lineage>
</organism>
<name>A0ABR4QB96_9CEST</name>
<evidence type="ECO:0000256" key="3">
    <source>
        <dbReference type="SAM" id="MobiDB-lite"/>
    </source>
</evidence>
<comment type="caution">
    <text evidence="5">The sequence shown here is derived from an EMBL/GenBank/DDBJ whole genome shotgun (WGS) entry which is preliminary data.</text>
</comment>
<dbReference type="InterPro" id="IPR039370">
    <property type="entry name" value="BTF3"/>
</dbReference>
<dbReference type="PROSITE" id="PS51151">
    <property type="entry name" value="NAC_AB"/>
    <property type="match status" value="1"/>
</dbReference>
<reference evidence="5 6" key="1">
    <citation type="journal article" date="2022" name="Front. Cell. Infect. Microbiol.">
        <title>The Genomes of Two Strains of Taenia crassiceps the Animal Model for the Study of Human Cysticercosis.</title>
        <authorList>
            <person name="Bobes R.J."/>
            <person name="Estrada K."/>
            <person name="Rios-Valencia D.G."/>
            <person name="Calderon-Gallegos A."/>
            <person name="de la Torre P."/>
            <person name="Carrero J.C."/>
            <person name="Sanchez-Flores A."/>
            <person name="Laclette J.P."/>
        </authorList>
    </citation>
    <scope>NUCLEOTIDE SEQUENCE [LARGE SCALE GENOMIC DNA]</scope>
    <source>
        <strain evidence="5">WFUcys</strain>
    </source>
</reference>
<dbReference type="Pfam" id="PF01849">
    <property type="entry name" value="NAC"/>
    <property type="match status" value="1"/>
</dbReference>
<evidence type="ECO:0000256" key="1">
    <source>
        <dbReference type="ARBA" id="ARBA00005296"/>
    </source>
</evidence>
<proteinExistence type="inferred from homology"/>
<dbReference type="Gene3D" id="2.20.70.30">
    <property type="entry name" value="Nascent polypeptide-associated complex domain"/>
    <property type="match status" value="1"/>
</dbReference>
<evidence type="ECO:0000313" key="6">
    <source>
        <dbReference type="Proteomes" id="UP001651158"/>
    </source>
</evidence>
<dbReference type="CDD" id="cd22055">
    <property type="entry name" value="NAC_BTF3"/>
    <property type="match status" value="1"/>
</dbReference>
<dbReference type="PANTHER" id="PTHR10351">
    <property type="entry name" value="TRANSCRIPTION FACTOR BTF3 FAMILY MEMBER"/>
    <property type="match status" value="1"/>
</dbReference>
<accession>A0ABR4QB96</accession>
<dbReference type="SMART" id="SM01407">
    <property type="entry name" value="NAC"/>
    <property type="match status" value="1"/>
</dbReference>
<dbReference type="InterPro" id="IPR002715">
    <property type="entry name" value="Nas_poly-pep-assoc_cplx_dom"/>
</dbReference>
<evidence type="ECO:0000313" key="5">
    <source>
        <dbReference type="EMBL" id="KAL5106749.1"/>
    </source>
</evidence>
<dbReference type="InterPro" id="IPR038187">
    <property type="entry name" value="NAC_A/B_dom_sf"/>
</dbReference>
<comment type="similarity">
    <text evidence="1 2">Belongs to the NAC-beta family.</text>
</comment>
<protein>
    <recommendedName>
        <fullName evidence="2">Transcription factor BTF3</fullName>
    </recommendedName>
</protein>
<sequence length="232" mass="25183">MASAGCIGAHITPCTSFTRAGSLDCDPAGGSLVARRGLPPLVEGVGEEVGVSGSELEYAESWSIDTSWSHALQISRDVYSMEAARLERLQALKSVSEQARIGGKGSARRKRKVVHKTAATDDKKLQATLKKLGINVIPSIEEVNMYRADGTMIHFKNPRVQASPQANMFAVSGLAENKTLSDLFPNMMSQLETAKQRLSKMSAQGENKDNAEDEDDDVPELVGDFEEKSRQE</sequence>
<gene>
    <name evidence="5" type="ORF">TcWFU_003974</name>
</gene>
<dbReference type="EMBL" id="JAKROA010000005">
    <property type="protein sequence ID" value="KAL5106749.1"/>
    <property type="molecule type" value="Genomic_DNA"/>
</dbReference>
<feature type="domain" description="NAC-A/B" evidence="4">
    <location>
        <begin position="119"/>
        <end position="184"/>
    </location>
</feature>
<feature type="region of interest" description="Disordered" evidence="3">
    <location>
        <begin position="195"/>
        <end position="232"/>
    </location>
</feature>